<protein>
    <submittedName>
        <fullName evidence="2">Uncharacterized protein</fullName>
    </submittedName>
</protein>
<accession>A0A9P8L4F9</accession>
<feature type="compositionally biased region" description="Polar residues" evidence="1">
    <location>
        <begin position="741"/>
        <end position="754"/>
    </location>
</feature>
<feature type="compositionally biased region" description="Basic and acidic residues" evidence="1">
    <location>
        <begin position="529"/>
        <end position="538"/>
    </location>
</feature>
<dbReference type="OrthoDB" id="5417386at2759"/>
<proteinExistence type="predicted"/>
<feature type="compositionally biased region" description="Low complexity" evidence="1">
    <location>
        <begin position="476"/>
        <end position="486"/>
    </location>
</feature>
<feature type="compositionally biased region" description="Basic and acidic residues" evidence="1">
    <location>
        <begin position="436"/>
        <end position="448"/>
    </location>
</feature>
<name>A0A9P8L4F9_9PEZI</name>
<keyword evidence="3" id="KW-1185">Reference proteome</keyword>
<feature type="region of interest" description="Disordered" evidence="1">
    <location>
        <begin position="352"/>
        <end position="579"/>
    </location>
</feature>
<feature type="region of interest" description="Disordered" evidence="1">
    <location>
        <begin position="86"/>
        <end position="133"/>
    </location>
</feature>
<feature type="region of interest" description="Disordered" evidence="1">
    <location>
        <begin position="708"/>
        <end position="754"/>
    </location>
</feature>
<feature type="region of interest" description="Disordered" evidence="1">
    <location>
        <begin position="279"/>
        <end position="298"/>
    </location>
</feature>
<feature type="compositionally biased region" description="Polar residues" evidence="1">
    <location>
        <begin position="352"/>
        <end position="365"/>
    </location>
</feature>
<comment type="caution">
    <text evidence="2">The sequence shown here is derived from an EMBL/GenBank/DDBJ whole genome shotgun (WGS) entry which is preliminary data.</text>
</comment>
<feature type="compositionally biased region" description="Polar residues" evidence="1">
    <location>
        <begin position="708"/>
        <end position="732"/>
    </location>
</feature>
<feature type="region of interest" description="Disordered" evidence="1">
    <location>
        <begin position="18"/>
        <end position="48"/>
    </location>
</feature>
<evidence type="ECO:0000313" key="2">
    <source>
        <dbReference type="EMBL" id="KAH0543185.1"/>
    </source>
</evidence>
<gene>
    <name evidence="2" type="ORF">FGG08_002446</name>
</gene>
<feature type="region of interest" description="Disordered" evidence="1">
    <location>
        <begin position="619"/>
        <end position="650"/>
    </location>
</feature>
<sequence>MITYEISLFPNRSQPGNLHLNSSTIRPSQYLSHRTDRTGPRQLTAPRSLSEFPLSGNARMLPVTSHRTVPGNTTKELAEFLRSTSPPWYDPSLDPQSDSGPSAHKKSAFGFLRSSTPSPTKPQPISPDPIFLPESVTARTSTNGKRYLHISLPTESASSQRPLPAHAGHTSGDGDRYHVNEPRSSSNRSGRASTGITSSAPSSAPQGLRDKSVSSGSPWNAGKSELSDADTADSYHGYLRTQTAEGSLLKGGARFLGKPRRSASIDVAGRVTRKDLQFRHRSNTSDGPIFSQNQTHRGSGRACDAAVISTTPSYKSVFIHSHGLPPRRSSIPQARLFLPNAHVAMAHESSLASNLANRRPNSSQEYYKDRRTSTQSVDNTIAEAIRSDTSSGITTDAESTPSLSNTPGSVFSYSATVRTPPRPGPAPTRALPSLPEGHDTSPGGEDRAASPSKQPAAPDSSDVKPGITSLRQTEISSASDLTSSESLKVSRKSREERVRERKMRDLQSTRARRESKKRDSTQYQGALSNEDKQTEARNSHASVTTSSSSGSGSLSRTGRRPSVSSSLQGSIVGLPRENKSGLNSFSPIMLVAEQEPLSESGLLEYHPVKKSESTKFLSGSIPGSYAHSRSPSPSLPSSDDDIARKPRITKKGSLVSSATTAAAFKAFEASAAIGREAEMEARLVAVEKKNALLESAFMAILQSAAQLSTSIRPGSSQEGLSTTEQAERQSPPSLDALVQSLGVSSQHDSNSTCS</sequence>
<organism evidence="2 3">
    <name type="scientific">Glutinoglossum americanum</name>
    <dbReference type="NCBI Taxonomy" id="1670608"/>
    <lineage>
        <taxon>Eukaryota</taxon>
        <taxon>Fungi</taxon>
        <taxon>Dikarya</taxon>
        <taxon>Ascomycota</taxon>
        <taxon>Pezizomycotina</taxon>
        <taxon>Geoglossomycetes</taxon>
        <taxon>Geoglossales</taxon>
        <taxon>Geoglossaceae</taxon>
        <taxon>Glutinoglossum</taxon>
    </lineage>
</organism>
<feature type="compositionally biased region" description="Low complexity" evidence="1">
    <location>
        <begin position="628"/>
        <end position="637"/>
    </location>
</feature>
<dbReference type="Proteomes" id="UP000698800">
    <property type="component" value="Unassembled WGS sequence"/>
</dbReference>
<feature type="compositionally biased region" description="Low complexity" evidence="1">
    <location>
        <begin position="542"/>
        <end position="562"/>
    </location>
</feature>
<dbReference type="AlphaFoldDB" id="A0A9P8L4F9"/>
<evidence type="ECO:0000313" key="3">
    <source>
        <dbReference type="Proteomes" id="UP000698800"/>
    </source>
</evidence>
<reference evidence="2" key="1">
    <citation type="submission" date="2021-03" db="EMBL/GenBank/DDBJ databases">
        <title>Comparative genomics and phylogenomic investigation of the class Geoglossomycetes provide insights into ecological specialization and systematics.</title>
        <authorList>
            <person name="Melie T."/>
            <person name="Pirro S."/>
            <person name="Miller A.N."/>
            <person name="Quandt A."/>
        </authorList>
    </citation>
    <scope>NUCLEOTIDE SEQUENCE</scope>
    <source>
        <strain evidence="2">GBOQ0MN5Z8</strain>
    </source>
</reference>
<dbReference type="EMBL" id="JAGHQL010000037">
    <property type="protein sequence ID" value="KAH0543185.1"/>
    <property type="molecule type" value="Genomic_DNA"/>
</dbReference>
<feature type="compositionally biased region" description="Polar residues" evidence="1">
    <location>
        <begin position="284"/>
        <end position="297"/>
    </location>
</feature>
<feature type="region of interest" description="Disordered" evidence="1">
    <location>
        <begin position="154"/>
        <end position="228"/>
    </location>
</feature>
<feature type="compositionally biased region" description="Basic and acidic residues" evidence="1">
    <location>
        <begin position="172"/>
        <end position="181"/>
    </location>
</feature>
<feature type="compositionally biased region" description="Basic and acidic residues" evidence="1">
    <location>
        <begin position="492"/>
        <end position="507"/>
    </location>
</feature>
<feature type="compositionally biased region" description="Polar residues" evidence="1">
    <location>
        <begin position="182"/>
        <end position="205"/>
    </location>
</feature>
<feature type="compositionally biased region" description="Polar residues" evidence="1">
    <location>
        <begin position="387"/>
        <end position="414"/>
    </location>
</feature>
<feature type="compositionally biased region" description="Polar residues" evidence="1">
    <location>
        <begin position="18"/>
        <end position="32"/>
    </location>
</feature>
<evidence type="ECO:0000256" key="1">
    <source>
        <dbReference type="SAM" id="MobiDB-lite"/>
    </source>
</evidence>